<dbReference type="OrthoDB" id="10263824at2759"/>
<dbReference type="PANTHER" id="PTHR13693:SF102">
    <property type="entry name" value="2-AMINO-3-KETOBUTYRATE COENZYME A LIGASE, MITOCHONDRIAL"/>
    <property type="match status" value="1"/>
</dbReference>
<dbReference type="GO" id="GO:0005759">
    <property type="term" value="C:mitochondrial matrix"/>
    <property type="evidence" value="ECO:0007669"/>
    <property type="project" value="UniProtKB-SubCell"/>
</dbReference>
<evidence type="ECO:0000313" key="14">
    <source>
        <dbReference type="Proteomes" id="UP000297716"/>
    </source>
</evidence>
<keyword evidence="6 10" id="KW-0663">Pyridoxal phosphate</keyword>
<dbReference type="PROSITE" id="PS00599">
    <property type="entry name" value="AA_TRANSFER_CLASS_2"/>
    <property type="match status" value="1"/>
</dbReference>
<sequence length="478" mass="52301">MTLRVCRARVAQSLRGPSSARRFHQDHGSFDYENFYQSIIDEKKKDKSYRFFRSITRTQDSFPYARCPKTGKKVNVWCSNDYLGMGSNPSVIKAMHDALDIYGANSGGSRNIAGHSPLVEALEASIADLHKKPASLYFTSGFVANEAALSTLGNELPGCVIFSDELNHASIIQGIKNTKAKRMVWRHNDLAHLDSLLASVPPGAPKVIIFESVYSMCGTVAPIADICDLAEKHGAMTFIDEVHAVGLYGHRGAGVIEHLDYTAHQSGRYDGTGKSLMDRIDIVSGTVGKAFGTMGGYIAGSGAFIDMIRSVARGFIFTTTQSPAVMAGALAAIQYQSQDDSDRIALHRNVTSMKRTMAQLDLPVLPNPSHLLPVMVGDAELTRRVADILFNEYDIYVQPINSPTVTVGTERIRIAPSGAHGLAEQQVLIGALEEIWVRLDLRRASEWQSEPVWNTSVSTTRQIWTDEQLGLSPEVATV</sequence>
<evidence type="ECO:0000256" key="11">
    <source>
        <dbReference type="RuleBase" id="RU910713"/>
    </source>
</evidence>
<accession>A0A4Z0YLW7</accession>
<evidence type="ECO:0000256" key="9">
    <source>
        <dbReference type="ARBA" id="ARBA00047654"/>
    </source>
</evidence>
<dbReference type="UniPathway" id="UPA00251">
    <property type="reaction ID" value="UER00375"/>
</dbReference>
<keyword evidence="5 11" id="KW-0808">Transferase</keyword>
<dbReference type="InterPro" id="IPR004839">
    <property type="entry name" value="Aminotransferase_I/II_large"/>
</dbReference>
<keyword evidence="11" id="KW-0496">Mitochondrion</keyword>
<evidence type="ECO:0000256" key="6">
    <source>
        <dbReference type="ARBA" id="ARBA00022898"/>
    </source>
</evidence>
<evidence type="ECO:0000256" key="7">
    <source>
        <dbReference type="ARBA" id="ARBA00023133"/>
    </source>
</evidence>
<feature type="domain" description="Aminotransferase class I/classII large" evidence="12">
    <location>
        <begin position="74"/>
        <end position="420"/>
    </location>
</feature>
<dbReference type="InterPro" id="IPR010961">
    <property type="entry name" value="4pyrrol_synth_NH2levulA_synth"/>
</dbReference>
<comment type="pathway">
    <text evidence="3 11">Porphyrin-containing compound metabolism; protoporphyrin-IX biosynthesis; 5-aminolevulinate from glycine: step 1/1.</text>
</comment>
<dbReference type="Gene3D" id="3.40.640.10">
    <property type="entry name" value="Type I PLP-dependent aspartate aminotransferase-like (Major domain)"/>
    <property type="match status" value="1"/>
</dbReference>
<dbReference type="EMBL" id="SKBN01000364">
    <property type="protein sequence ID" value="TGJ78656.1"/>
    <property type="molecule type" value="Genomic_DNA"/>
</dbReference>
<comment type="cofactor">
    <cofactor evidence="1 10">
        <name>pyridoxal 5'-phosphate</name>
        <dbReference type="ChEBI" id="CHEBI:597326"/>
    </cofactor>
</comment>
<dbReference type="AlphaFoldDB" id="A0A4Z0YLW7"/>
<evidence type="ECO:0000256" key="8">
    <source>
        <dbReference type="ARBA" id="ARBA00023315"/>
    </source>
</evidence>
<dbReference type="GO" id="GO:0030170">
    <property type="term" value="F:pyridoxal phosphate binding"/>
    <property type="evidence" value="ECO:0007669"/>
    <property type="project" value="UniProtKB-UniRule"/>
</dbReference>
<evidence type="ECO:0000256" key="3">
    <source>
        <dbReference type="ARBA" id="ARBA00005029"/>
    </source>
</evidence>
<keyword evidence="14" id="KW-1185">Reference proteome</keyword>
<evidence type="ECO:0000256" key="1">
    <source>
        <dbReference type="ARBA" id="ARBA00001933"/>
    </source>
</evidence>
<evidence type="ECO:0000259" key="12">
    <source>
        <dbReference type="Pfam" id="PF00155"/>
    </source>
</evidence>
<evidence type="ECO:0000256" key="4">
    <source>
        <dbReference type="ARBA" id="ARBA00008392"/>
    </source>
</evidence>
<keyword evidence="7 11" id="KW-0350">Heme biosynthesis</keyword>
<evidence type="ECO:0000256" key="2">
    <source>
        <dbReference type="ARBA" id="ARBA00003076"/>
    </source>
</evidence>
<dbReference type="CDD" id="cd06454">
    <property type="entry name" value="KBL_like"/>
    <property type="match status" value="1"/>
</dbReference>
<dbReference type="InterPro" id="IPR015421">
    <property type="entry name" value="PyrdxlP-dep_Trfase_major"/>
</dbReference>
<gene>
    <name evidence="13" type="ORF">E0Z10_g10108</name>
</gene>
<reference evidence="13 14" key="1">
    <citation type="submission" date="2019-03" db="EMBL/GenBank/DDBJ databases">
        <title>Draft genome sequence of Xylaria hypoxylon DSM 108379, a ubiquitous saprotrophic-parasitic fungi on hardwood.</title>
        <authorList>
            <person name="Buettner E."/>
            <person name="Leonhardt S."/>
            <person name="Gebauer A.M."/>
            <person name="Liers C."/>
            <person name="Hofrichter M."/>
            <person name="Kellner H."/>
        </authorList>
    </citation>
    <scope>NUCLEOTIDE SEQUENCE [LARGE SCALE GENOMIC DNA]</scope>
    <source>
        <strain evidence="13 14">DSM 108379</strain>
    </source>
</reference>
<name>A0A4Z0YLW7_9PEZI</name>
<dbReference type="InterPro" id="IPR050087">
    <property type="entry name" value="AON_synthase_class-II"/>
</dbReference>
<proteinExistence type="inferred from homology"/>
<dbReference type="Proteomes" id="UP000297716">
    <property type="component" value="Unassembled WGS sequence"/>
</dbReference>
<evidence type="ECO:0000256" key="10">
    <source>
        <dbReference type="RuleBase" id="RU003693"/>
    </source>
</evidence>
<dbReference type="SUPFAM" id="SSF53383">
    <property type="entry name" value="PLP-dependent transferases"/>
    <property type="match status" value="1"/>
</dbReference>
<comment type="caution">
    <text evidence="13">The sequence shown here is derived from an EMBL/GenBank/DDBJ whole genome shotgun (WGS) entry which is preliminary data.</text>
</comment>
<dbReference type="EC" id="2.3.1.37" evidence="11"/>
<dbReference type="Pfam" id="PF00155">
    <property type="entry name" value="Aminotran_1_2"/>
    <property type="match status" value="1"/>
</dbReference>
<comment type="similarity">
    <text evidence="4 10">Belongs to the class-II pyridoxal-phosphate-dependent aminotransferase family.</text>
</comment>
<dbReference type="Gene3D" id="3.90.1150.10">
    <property type="entry name" value="Aspartate Aminotransferase, domain 1"/>
    <property type="match status" value="1"/>
</dbReference>
<dbReference type="PANTHER" id="PTHR13693">
    <property type="entry name" value="CLASS II AMINOTRANSFERASE/8-AMINO-7-OXONONANOATE SYNTHASE"/>
    <property type="match status" value="1"/>
</dbReference>
<dbReference type="GO" id="GO:0003870">
    <property type="term" value="F:5-aminolevulinate synthase activity"/>
    <property type="evidence" value="ECO:0007669"/>
    <property type="project" value="UniProtKB-EC"/>
</dbReference>
<dbReference type="STRING" id="37992.A0A4Z0YLW7"/>
<organism evidence="13 14">
    <name type="scientific">Xylaria hypoxylon</name>
    <dbReference type="NCBI Taxonomy" id="37992"/>
    <lineage>
        <taxon>Eukaryota</taxon>
        <taxon>Fungi</taxon>
        <taxon>Dikarya</taxon>
        <taxon>Ascomycota</taxon>
        <taxon>Pezizomycotina</taxon>
        <taxon>Sordariomycetes</taxon>
        <taxon>Xylariomycetidae</taxon>
        <taxon>Xylariales</taxon>
        <taxon>Xylariaceae</taxon>
        <taxon>Xylaria</taxon>
    </lineage>
</organism>
<dbReference type="GO" id="GO:0006782">
    <property type="term" value="P:protoporphyrinogen IX biosynthetic process"/>
    <property type="evidence" value="ECO:0007669"/>
    <property type="project" value="UniProtKB-UniRule"/>
</dbReference>
<evidence type="ECO:0000256" key="5">
    <source>
        <dbReference type="ARBA" id="ARBA00022679"/>
    </source>
</evidence>
<evidence type="ECO:0000313" key="13">
    <source>
        <dbReference type="EMBL" id="TGJ78656.1"/>
    </source>
</evidence>
<dbReference type="FunFam" id="3.40.640.10:FF:000006">
    <property type="entry name" value="5-aminolevulinate synthase, mitochondrial"/>
    <property type="match status" value="1"/>
</dbReference>
<dbReference type="InterPro" id="IPR015422">
    <property type="entry name" value="PyrdxlP-dep_Trfase_small"/>
</dbReference>
<dbReference type="NCBIfam" id="TIGR01821">
    <property type="entry name" value="5aminolev_synth"/>
    <property type="match status" value="1"/>
</dbReference>
<dbReference type="InterPro" id="IPR001917">
    <property type="entry name" value="Aminotrans_II_pyridoxalP_BS"/>
</dbReference>
<comment type="subcellular location">
    <subcellularLocation>
        <location evidence="11">Mitochondrion matrix</location>
    </subcellularLocation>
</comment>
<protein>
    <recommendedName>
        <fullName evidence="11">5-aminolevulinate synthase</fullName>
        <ecNumber evidence="11">2.3.1.37</ecNumber>
    </recommendedName>
    <alternativeName>
        <fullName evidence="11">5-aminolevulinic acid synthase</fullName>
    </alternativeName>
    <alternativeName>
        <fullName evidence="11">Delta-ALA synthase</fullName>
    </alternativeName>
    <alternativeName>
        <fullName evidence="11">Delta-aminolevulinate synthase</fullName>
    </alternativeName>
</protein>
<dbReference type="InterPro" id="IPR015424">
    <property type="entry name" value="PyrdxlP-dep_Trfase"/>
</dbReference>
<comment type="catalytic activity">
    <reaction evidence="9 11">
        <text>succinyl-CoA + glycine + H(+) = 5-aminolevulinate + CO2 + CoA</text>
        <dbReference type="Rhea" id="RHEA:12921"/>
        <dbReference type="ChEBI" id="CHEBI:15378"/>
        <dbReference type="ChEBI" id="CHEBI:16526"/>
        <dbReference type="ChEBI" id="CHEBI:57287"/>
        <dbReference type="ChEBI" id="CHEBI:57292"/>
        <dbReference type="ChEBI" id="CHEBI:57305"/>
        <dbReference type="ChEBI" id="CHEBI:356416"/>
        <dbReference type="EC" id="2.3.1.37"/>
    </reaction>
</comment>
<keyword evidence="8 11" id="KW-0012">Acyltransferase</keyword>
<comment type="function">
    <text evidence="2">Catalyzes the synthesis of 5-aminolevulinate (ALA) from succinyl-CoA and glycine, the first and rate-limiting step in heme biosynthesis.</text>
</comment>